<dbReference type="GeneID" id="90076166"/>
<feature type="transmembrane region" description="Helical" evidence="6">
    <location>
        <begin position="266"/>
        <end position="289"/>
    </location>
</feature>
<evidence type="ECO:0000256" key="1">
    <source>
        <dbReference type="ARBA" id="ARBA00004141"/>
    </source>
</evidence>
<evidence type="ECO:0000256" key="5">
    <source>
        <dbReference type="SAM" id="MobiDB-lite"/>
    </source>
</evidence>
<sequence length="553" mass="61946">MISLEAARDAGCSLFVLLNGYVAFSSNLSAKISSPINQYASSAFPGSYANHTLYYPYFFLTNCSRYTELISTSNTSNSDYYYRQYLSIFSNLTSSGNSSETATIVSNIIAEGSSAIRNSFPDGFISICYVVCAVTVAAWSLVLLLVLSTNPRSKLANFLTLFYAIAVSVLLSKTTSLLDEQFVANYQDADQFSGRVLRDKVAYTLTALVKTFSCLAWGQLSVILSPVRFHKKLRITTSLTAILLLIFNMLHYTYPEPRQGMVFEFYYVMVTLIDLAIYFSFAGGIYLYIYTKRQFSLSRQVAPMSVFTGFILTGPPIFYLTYVVCDEIDNWATIITDFFSVLITILVWELHAKITIGEKRHERRTVLGRAIRHDELPISHDGLAKGGLSIASNNPGTKSRHIGYFTNPILRTMHHRRKIRELRPLDSPETKRKKMMKIQRRKGKDGDGDNTKQSGSEVQLHNLTEIQLSTPVGNEDLRDQNSGDTDSTTGEGLNTFTENDIYDIPAGSRRKDDGDFGCGYDDANPLDIITEQVWEDEDEEEGTPGIVTHDTRG</sequence>
<dbReference type="Proteomes" id="UP001360560">
    <property type="component" value="Unassembled WGS sequence"/>
</dbReference>
<evidence type="ECO:0008006" key="9">
    <source>
        <dbReference type="Google" id="ProtNLM"/>
    </source>
</evidence>
<organism evidence="7 8">
    <name type="scientific">Saccharomycopsis crataegensis</name>
    <dbReference type="NCBI Taxonomy" id="43959"/>
    <lineage>
        <taxon>Eukaryota</taxon>
        <taxon>Fungi</taxon>
        <taxon>Dikarya</taxon>
        <taxon>Ascomycota</taxon>
        <taxon>Saccharomycotina</taxon>
        <taxon>Saccharomycetes</taxon>
        <taxon>Saccharomycopsidaceae</taxon>
        <taxon>Saccharomycopsis</taxon>
    </lineage>
</organism>
<keyword evidence="3 6" id="KW-1133">Transmembrane helix</keyword>
<comment type="subcellular location">
    <subcellularLocation>
        <location evidence="1">Membrane</location>
        <topology evidence="1">Multi-pass membrane protein</topology>
    </subcellularLocation>
</comment>
<dbReference type="GO" id="GO:0071467">
    <property type="term" value="P:cellular response to pH"/>
    <property type="evidence" value="ECO:0007669"/>
    <property type="project" value="TreeGrafter"/>
</dbReference>
<proteinExistence type="predicted"/>
<evidence type="ECO:0000313" key="8">
    <source>
        <dbReference type="Proteomes" id="UP001360560"/>
    </source>
</evidence>
<keyword evidence="2 6" id="KW-0812">Transmembrane</keyword>
<protein>
    <recommendedName>
        <fullName evidence="9">PalH-domain-containing protein</fullName>
    </recommendedName>
</protein>
<name>A0AAV5QUE1_9ASCO</name>
<evidence type="ECO:0000256" key="2">
    <source>
        <dbReference type="ARBA" id="ARBA00022692"/>
    </source>
</evidence>
<keyword evidence="8" id="KW-1185">Reference proteome</keyword>
<dbReference type="EMBL" id="BTFZ01000019">
    <property type="protein sequence ID" value="GMM38177.1"/>
    <property type="molecule type" value="Genomic_DNA"/>
</dbReference>
<dbReference type="GO" id="GO:0005886">
    <property type="term" value="C:plasma membrane"/>
    <property type="evidence" value="ECO:0007669"/>
    <property type="project" value="TreeGrafter"/>
</dbReference>
<feature type="transmembrane region" description="Helical" evidence="6">
    <location>
        <begin position="123"/>
        <end position="148"/>
    </location>
</feature>
<dbReference type="AlphaFoldDB" id="A0AAV5QUE1"/>
<feature type="region of interest" description="Disordered" evidence="5">
    <location>
        <begin position="421"/>
        <end position="553"/>
    </location>
</feature>
<feature type="transmembrane region" description="Helical" evidence="6">
    <location>
        <begin position="301"/>
        <end position="324"/>
    </location>
</feature>
<feature type="compositionally biased region" description="Polar residues" evidence="5">
    <location>
        <begin position="451"/>
        <end position="472"/>
    </location>
</feature>
<evidence type="ECO:0000256" key="4">
    <source>
        <dbReference type="ARBA" id="ARBA00023136"/>
    </source>
</evidence>
<feature type="compositionally biased region" description="Basic residues" evidence="5">
    <location>
        <begin position="431"/>
        <end position="443"/>
    </location>
</feature>
<feature type="transmembrane region" description="Helical" evidence="6">
    <location>
        <begin position="330"/>
        <end position="350"/>
    </location>
</feature>
<evidence type="ECO:0000256" key="3">
    <source>
        <dbReference type="ARBA" id="ARBA00022989"/>
    </source>
</evidence>
<gene>
    <name evidence="7" type="ORF">DASC09_055160</name>
</gene>
<dbReference type="InterPro" id="IPR014844">
    <property type="entry name" value="PalH"/>
</dbReference>
<feature type="transmembrane region" description="Helical" evidence="6">
    <location>
        <begin position="201"/>
        <end position="223"/>
    </location>
</feature>
<comment type="caution">
    <text evidence="7">The sequence shown here is derived from an EMBL/GenBank/DDBJ whole genome shotgun (WGS) entry which is preliminary data.</text>
</comment>
<feature type="transmembrane region" description="Helical" evidence="6">
    <location>
        <begin position="235"/>
        <end position="254"/>
    </location>
</feature>
<feature type="transmembrane region" description="Helical" evidence="6">
    <location>
        <begin position="155"/>
        <end position="172"/>
    </location>
</feature>
<feature type="compositionally biased region" description="Basic and acidic residues" evidence="5">
    <location>
        <begin position="421"/>
        <end position="430"/>
    </location>
</feature>
<dbReference type="PANTHER" id="PTHR35779">
    <property type="entry name" value="PH-RESPONSE REGULATOR PROTEIN PALH/RIM21"/>
    <property type="match status" value="1"/>
</dbReference>
<evidence type="ECO:0000256" key="6">
    <source>
        <dbReference type="SAM" id="Phobius"/>
    </source>
</evidence>
<dbReference type="RefSeq" id="XP_064855173.1">
    <property type="nucleotide sequence ID" value="XM_064999101.1"/>
</dbReference>
<evidence type="ECO:0000313" key="7">
    <source>
        <dbReference type="EMBL" id="GMM38177.1"/>
    </source>
</evidence>
<reference evidence="7 8" key="1">
    <citation type="journal article" date="2023" name="Elife">
        <title>Identification of key yeast species and microbe-microbe interactions impacting larval growth of Drosophila in the wild.</title>
        <authorList>
            <person name="Mure A."/>
            <person name="Sugiura Y."/>
            <person name="Maeda R."/>
            <person name="Honda K."/>
            <person name="Sakurai N."/>
            <person name="Takahashi Y."/>
            <person name="Watada M."/>
            <person name="Katoh T."/>
            <person name="Gotoh A."/>
            <person name="Gotoh Y."/>
            <person name="Taniguchi I."/>
            <person name="Nakamura K."/>
            <person name="Hayashi T."/>
            <person name="Katayama T."/>
            <person name="Uemura T."/>
            <person name="Hattori Y."/>
        </authorList>
    </citation>
    <scope>NUCLEOTIDE SEQUENCE [LARGE SCALE GENOMIC DNA]</scope>
    <source>
        <strain evidence="7 8">SC-9</strain>
    </source>
</reference>
<accession>A0AAV5QUE1</accession>
<dbReference type="PANTHER" id="PTHR35779:SF2">
    <property type="entry name" value="PROTEIN DFG16"/>
    <property type="match status" value="1"/>
</dbReference>
<keyword evidence="4 6" id="KW-0472">Membrane</keyword>
<feature type="compositionally biased region" description="Acidic residues" evidence="5">
    <location>
        <begin position="533"/>
        <end position="542"/>
    </location>
</feature>
<dbReference type="Pfam" id="PF08733">
    <property type="entry name" value="PalH"/>
    <property type="match status" value="1"/>
</dbReference>
<feature type="compositionally biased region" description="Polar residues" evidence="5">
    <location>
        <begin position="482"/>
        <end position="498"/>
    </location>
</feature>